<dbReference type="InterPro" id="IPR011008">
    <property type="entry name" value="Dimeric_a/b-barrel"/>
</dbReference>
<protein>
    <submittedName>
        <fullName evidence="2">Antibiotic biosynthesis monooxygenase</fullName>
    </submittedName>
</protein>
<dbReference type="PROSITE" id="PS51725">
    <property type="entry name" value="ABM"/>
    <property type="match status" value="1"/>
</dbReference>
<keyword evidence="3" id="KW-1185">Reference proteome</keyword>
<dbReference type="Gene3D" id="3.30.70.100">
    <property type="match status" value="1"/>
</dbReference>
<keyword evidence="2" id="KW-0503">Monooxygenase</keyword>
<accession>A0ABT3Q1L0</accession>
<dbReference type="SUPFAM" id="SSF54909">
    <property type="entry name" value="Dimeric alpha+beta barrel"/>
    <property type="match status" value="1"/>
</dbReference>
<dbReference type="GO" id="GO:0004497">
    <property type="term" value="F:monooxygenase activity"/>
    <property type="evidence" value="ECO:0007669"/>
    <property type="project" value="UniProtKB-KW"/>
</dbReference>
<dbReference type="Proteomes" id="UP001207337">
    <property type="component" value="Unassembled WGS sequence"/>
</dbReference>
<gene>
    <name evidence="2" type="ORF">LQ318_13460</name>
</gene>
<name>A0ABT3Q1L0_9BACT</name>
<comment type="caution">
    <text evidence="2">The sequence shown here is derived from an EMBL/GenBank/DDBJ whole genome shotgun (WGS) entry which is preliminary data.</text>
</comment>
<organism evidence="2 3">
    <name type="scientific">Fodinibius salicampi</name>
    <dbReference type="NCBI Taxonomy" id="1920655"/>
    <lineage>
        <taxon>Bacteria</taxon>
        <taxon>Pseudomonadati</taxon>
        <taxon>Balneolota</taxon>
        <taxon>Balneolia</taxon>
        <taxon>Balneolales</taxon>
        <taxon>Balneolaceae</taxon>
        <taxon>Fodinibius</taxon>
    </lineage>
</organism>
<dbReference type="InterPro" id="IPR007138">
    <property type="entry name" value="ABM_dom"/>
</dbReference>
<evidence type="ECO:0000313" key="3">
    <source>
        <dbReference type="Proteomes" id="UP001207337"/>
    </source>
</evidence>
<dbReference type="Pfam" id="PF03992">
    <property type="entry name" value="ABM"/>
    <property type="match status" value="1"/>
</dbReference>
<evidence type="ECO:0000313" key="2">
    <source>
        <dbReference type="EMBL" id="MCW9713913.1"/>
    </source>
</evidence>
<dbReference type="RefSeq" id="WP_265790925.1">
    <property type="nucleotide sequence ID" value="NZ_BAABRS010000003.1"/>
</dbReference>
<keyword evidence="2" id="KW-0560">Oxidoreductase</keyword>
<evidence type="ECO:0000259" key="1">
    <source>
        <dbReference type="PROSITE" id="PS51725"/>
    </source>
</evidence>
<reference evidence="2 3" key="1">
    <citation type="submission" date="2021-11" db="EMBL/GenBank/DDBJ databases">
        <title>Aliifidinibius sp. nov., a new bacterium isolated from saline soil.</title>
        <authorList>
            <person name="Galisteo C."/>
            <person name="De La Haba R."/>
            <person name="Sanchez-Porro C."/>
            <person name="Ventosa A."/>
        </authorList>
    </citation>
    <scope>NUCLEOTIDE SEQUENCE [LARGE SCALE GENOMIC DNA]</scope>
    <source>
        <strain evidence="2 3">KACC 190600</strain>
    </source>
</reference>
<proteinExistence type="predicted"/>
<feature type="domain" description="ABM" evidence="1">
    <location>
        <begin position="6"/>
        <end position="97"/>
    </location>
</feature>
<dbReference type="EMBL" id="JAJNDC010000003">
    <property type="protein sequence ID" value="MCW9713913.1"/>
    <property type="molecule type" value="Genomic_DNA"/>
</dbReference>
<sequence>MENSDFVVMTTAEAKPGEEKIAQQALRDVADAARKQSGCIEYRVFRSAENPAVTVNVEQWISKDERDAFLAGADVEKFVSAVSGAFVESPQPETYEILDEA</sequence>